<dbReference type="AlphaFoldDB" id="A5BK63"/>
<protein>
    <submittedName>
        <fullName evidence="1">Uncharacterized protein</fullName>
    </submittedName>
</protein>
<evidence type="ECO:0000313" key="1">
    <source>
        <dbReference type="EMBL" id="CAN61456.1"/>
    </source>
</evidence>
<reference evidence="1" key="1">
    <citation type="journal article" date="2007" name="PLoS ONE">
        <title>The first genome sequence of an elite grapevine cultivar (Pinot noir Vitis vinifera L.): coping with a highly heterozygous genome.</title>
        <authorList>
            <person name="Velasco R."/>
            <person name="Zharkikh A."/>
            <person name="Troggio M."/>
            <person name="Cartwright D.A."/>
            <person name="Cestaro A."/>
            <person name="Pruss D."/>
            <person name="Pindo M."/>
            <person name="FitzGerald L.M."/>
            <person name="Vezzulli S."/>
            <person name="Reid J."/>
            <person name="Malacarne G."/>
            <person name="Iliev D."/>
            <person name="Coppola G."/>
            <person name="Wardell B."/>
            <person name="Micheletti D."/>
            <person name="Macalma T."/>
            <person name="Facci M."/>
            <person name="Mitchell J.T."/>
            <person name="Perazzolli M."/>
            <person name="Eldredge G."/>
            <person name="Gatto P."/>
            <person name="Oyzerski R."/>
            <person name="Moretto M."/>
            <person name="Gutin N."/>
            <person name="Stefanini M."/>
            <person name="Chen Y."/>
            <person name="Segala C."/>
            <person name="Davenport C."/>
            <person name="Dematte L."/>
            <person name="Mraz A."/>
            <person name="Battilana J."/>
            <person name="Stormo K."/>
            <person name="Costa F."/>
            <person name="Tao Q."/>
            <person name="Si-Ammour A."/>
            <person name="Harkins T."/>
            <person name="Lackey A."/>
            <person name="Perbost C."/>
            <person name="Taillon B."/>
            <person name="Stella A."/>
            <person name="Solovyev V."/>
            <person name="Fawcett J.A."/>
            <person name="Sterck L."/>
            <person name="Vandepoele K."/>
            <person name="Grando S.M."/>
            <person name="Toppo S."/>
            <person name="Moser C."/>
            <person name="Lanchbury J."/>
            <person name="Bogden R."/>
            <person name="Skolnick M."/>
            <person name="Sgaramella V."/>
            <person name="Bhatnagar S.K."/>
            <person name="Fontana P."/>
            <person name="Gutin A."/>
            <person name="Van de Peer Y."/>
            <person name="Salamini F."/>
            <person name="Viola R."/>
        </authorList>
    </citation>
    <scope>NUCLEOTIDE SEQUENCE</scope>
</reference>
<sequence>MPKGVLHKIESMLSKFLWSGKIDQRKLHPISWNTVCKPKKGKKGDWE</sequence>
<organism evidence="1">
    <name type="scientific">Vitis vinifera</name>
    <name type="common">Grape</name>
    <dbReference type="NCBI Taxonomy" id="29760"/>
    <lineage>
        <taxon>Eukaryota</taxon>
        <taxon>Viridiplantae</taxon>
        <taxon>Streptophyta</taxon>
        <taxon>Embryophyta</taxon>
        <taxon>Tracheophyta</taxon>
        <taxon>Spermatophyta</taxon>
        <taxon>Magnoliopsida</taxon>
        <taxon>eudicotyledons</taxon>
        <taxon>Gunneridae</taxon>
        <taxon>Pentapetalae</taxon>
        <taxon>rosids</taxon>
        <taxon>Vitales</taxon>
        <taxon>Vitaceae</taxon>
        <taxon>Viteae</taxon>
        <taxon>Vitis</taxon>
    </lineage>
</organism>
<dbReference type="EMBL" id="AM462343">
    <property type="protein sequence ID" value="CAN61456.1"/>
    <property type="molecule type" value="Genomic_DNA"/>
</dbReference>
<proteinExistence type="predicted"/>
<accession>A5BK63</accession>
<gene>
    <name evidence="1" type="ORF">VITISV_029795</name>
</gene>
<name>A5BK63_VITVI</name>